<comment type="catalytic activity">
    <reaction evidence="2">
        <text>2,5-diamino-6-hydroxy-4-(5-phosphoribosylamino)-pyrimidine + H2O = 2,5,6-triamino-4-hydroxypyrimidine + D-ribose 5-phosphate</text>
        <dbReference type="Rhea" id="RHEA:23436"/>
        <dbReference type="ChEBI" id="CHEBI:15377"/>
        <dbReference type="ChEBI" id="CHEBI:58614"/>
        <dbReference type="ChEBI" id="CHEBI:78346"/>
        <dbReference type="ChEBI" id="CHEBI:137796"/>
    </reaction>
</comment>
<proteinExistence type="predicted"/>
<evidence type="ECO:0000256" key="2">
    <source>
        <dbReference type="ARBA" id="ARBA00000751"/>
    </source>
</evidence>
<dbReference type="Proteomes" id="UP000252586">
    <property type="component" value="Unassembled WGS sequence"/>
</dbReference>
<comment type="catalytic activity">
    <reaction evidence="1">
        <text>5-amino-6-(5-phospho-D-ribosylamino)uracil + H2O = 5,6-diaminouracil + D-ribose 5-phosphate</text>
        <dbReference type="Rhea" id="RHEA:55020"/>
        <dbReference type="ChEBI" id="CHEBI:15377"/>
        <dbReference type="ChEBI" id="CHEBI:46252"/>
        <dbReference type="ChEBI" id="CHEBI:58453"/>
        <dbReference type="ChEBI" id="CHEBI:78346"/>
    </reaction>
</comment>
<dbReference type="InterPro" id="IPR012816">
    <property type="entry name" value="NADAR"/>
</dbReference>
<evidence type="ECO:0000259" key="3">
    <source>
        <dbReference type="Pfam" id="PF08719"/>
    </source>
</evidence>
<evidence type="ECO:0000256" key="1">
    <source>
        <dbReference type="ARBA" id="ARBA00000022"/>
    </source>
</evidence>
<dbReference type="RefSeq" id="WP_084537661.1">
    <property type="nucleotide sequence ID" value="NZ_QNRE01000015.1"/>
</dbReference>
<dbReference type="SUPFAM" id="SSF102405">
    <property type="entry name" value="MCP/YpsA-like"/>
    <property type="match status" value="1"/>
</dbReference>
<dbReference type="EMBL" id="QNRE01000015">
    <property type="protein sequence ID" value="RBO85153.1"/>
    <property type="molecule type" value="Genomic_DNA"/>
</dbReference>
<dbReference type="NCBIfam" id="TIGR02464">
    <property type="entry name" value="ribofla_fusion"/>
    <property type="match status" value="1"/>
</dbReference>
<dbReference type="Gene3D" id="3.40.50.450">
    <property type="match status" value="1"/>
</dbReference>
<evidence type="ECO:0000313" key="5">
    <source>
        <dbReference type="Proteomes" id="UP000252586"/>
    </source>
</evidence>
<dbReference type="Gene3D" id="1.10.357.40">
    <property type="entry name" value="YbiA-like"/>
    <property type="match status" value="1"/>
</dbReference>
<reference evidence="4 5" key="1">
    <citation type="submission" date="2018-06" db="EMBL/GenBank/DDBJ databases">
        <title>Genomic Encyclopedia of Type Strains, Phase IV (KMG-IV): sequencing the most valuable type-strain genomes for metagenomic binning, comparative biology and taxonomic classification.</title>
        <authorList>
            <person name="Goeker M."/>
        </authorList>
    </citation>
    <scope>NUCLEOTIDE SEQUENCE [LARGE SCALE GENOMIC DNA]</scope>
    <source>
        <strain evidence="4 5">DSM 44599</strain>
    </source>
</reference>
<dbReference type="CDD" id="cd15457">
    <property type="entry name" value="NADAR"/>
    <property type="match status" value="1"/>
</dbReference>
<dbReference type="SUPFAM" id="SSF143990">
    <property type="entry name" value="YbiA-like"/>
    <property type="match status" value="1"/>
</dbReference>
<accession>A0A366D533</accession>
<dbReference type="STRING" id="1210090.GCA_001613185_03195"/>
<feature type="domain" description="NADAR" evidence="3">
    <location>
        <begin position="16"/>
        <end position="151"/>
    </location>
</feature>
<dbReference type="OrthoDB" id="643483at2"/>
<dbReference type="AlphaFoldDB" id="A0A366D533"/>
<organism evidence="4 5">
    <name type="scientific">Nocardia puris</name>
    <dbReference type="NCBI Taxonomy" id="208602"/>
    <lineage>
        <taxon>Bacteria</taxon>
        <taxon>Bacillati</taxon>
        <taxon>Actinomycetota</taxon>
        <taxon>Actinomycetes</taxon>
        <taxon>Mycobacteriales</taxon>
        <taxon>Nocardiaceae</taxon>
        <taxon>Nocardia</taxon>
    </lineage>
</organism>
<dbReference type="Pfam" id="PF08719">
    <property type="entry name" value="NADAR"/>
    <property type="match status" value="1"/>
</dbReference>
<gene>
    <name evidence="4" type="ORF">DFR74_1151</name>
</gene>
<sequence length="333" mass="36910">MASYSHSSVVEEFRGSYFFLSNFSRHPVRWEGRRFPTAEHAFAAAKTTDPGWVERIQAAPDPRSAKALGRECPLRPGWDDDRRRVMAEIVASKFNHDGALIEQLLGTGTRLLIEGNSWGDHFWGRSVQRGARVPVGANHLGRILMQVRRGLSGRPDSAWTRVALTGHREHLIEPQDRAWVRGELRRLAVKLRDQHHTEVAASGLATGSDQWWAAAAIDAGLDVWGYQPFPGQAANWSPDQQVDHTNIVAAAARLVLVSEQYDTCAFQLRNQLLLGDADAIIAVHDRRITQGGTVSALRSYAQGMPVITVDPATRTTTLRTVYRTTDSAVPPTL</sequence>
<comment type="caution">
    <text evidence="4">The sequence shown here is derived from an EMBL/GenBank/DDBJ whole genome shotgun (WGS) entry which is preliminary data.</text>
</comment>
<name>A0A366D533_9NOCA</name>
<protein>
    <submittedName>
        <fullName evidence="4">RibA/ribD-fused uncharacterized protein</fullName>
    </submittedName>
</protein>
<dbReference type="InterPro" id="IPR037238">
    <property type="entry name" value="YbiA-like_sf"/>
</dbReference>
<evidence type="ECO:0000313" key="4">
    <source>
        <dbReference type="EMBL" id="RBO85153.1"/>
    </source>
</evidence>
<keyword evidence="5" id="KW-1185">Reference proteome</keyword>